<dbReference type="KEGG" id="val:VDBG_10126"/>
<dbReference type="GeneID" id="9533586"/>
<sequence>MTHTVGLDETTINPSAISNVWWKFTTAEGATTPKSGRYPNFVFAMLPRLKKKCEDLSKHGKALIVEYMHDFCDKKTTHGKVPVRILRRAGLSLTAGRDITPR</sequence>
<evidence type="ECO:0000313" key="2">
    <source>
        <dbReference type="Proteomes" id="UP000008698"/>
    </source>
</evidence>
<dbReference type="AlphaFoldDB" id="C9SZ01"/>
<dbReference type="RefSeq" id="XP_002999667.1">
    <property type="nucleotide sequence ID" value="XM_002999621.1"/>
</dbReference>
<name>C9SZ01_VERA1</name>
<proteinExistence type="predicted"/>
<accession>C9SZ01</accession>
<dbReference type="HOGENOM" id="CLU_2279594_0_0_1"/>
<dbReference type="Proteomes" id="UP000008698">
    <property type="component" value="Unassembled WGS sequence"/>
</dbReference>
<reference evidence="2" key="1">
    <citation type="journal article" date="2011" name="PLoS Pathog.">
        <title>Comparative genomics yields insights into niche adaptation of plant vascular wilt pathogens.</title>
        <authorList>
            <person name="Klosterman S.J."/>
            <person name="Subbarao K.V."/>
            <person name="Kang S."/>
            <person name="Veronese P."/>
            <person name="Gold S.E."/>
            <person name="Thomma B.P.H.J."/>
            <person name="Chen Z."/>
            <person name="Henrissat B."/>
            <person name="Lee Y.-H."/>
            <person name="Park J."/>
            <person name="Garcia-Pedrajas M.D."/>
            <person name="Barbara D.J."/>
            <person name="Anchieta A."/>
            <person name="de Jonge R."/>
            <person name="Santhanam P."/>
            <person name="Maruthachalam K."/>
            <person name="Atallah Z."/>
            <person name="Amyotte S.G."/>
            <person name="Paz Z."/>
            <person name="Inderbitzin P."/>
            <person name="Hayes R.J."/>
            <person name="Heiman D.I."/>
            <person name="Young S."/>
            <person name="Zeng Q."/>
            <person name="Engels R."/>
            <person name="Galagan J."/>
            <person name="Cuomo C.A."/>
            <person name="Dobinson K.F."/>
            <person name="Ma L.-J."/>
        </authorList>
    </citation>
    <scope>NUCLEOTIDE SEQUENCE [LARGE SCALE GENOMIC DNA]</scope>
    <source>
        <strain evidence="2">VaMs.102 / ATCC MYA-4576 / FGSC 10136</strain>
    </source>
</reference>
<dbReference type="OrthoDB" id="10272406at2759"/>
<protein>
    <submittedName>
        <fullName evidence="1">Predicted protein</fullName>
    </submittedName>
</protein>
<keyword evidence="2" id="KW-1185">Reference proteome</keyword>
<dbReference type="EMBL" id="DS985232">
    <property type="protein sequence ID" value="EEY24016.1"/>
    <property type="molecule type" value="Genomic_DNA"/>
</dbReference>
<organism evidence="2">
    <name type="scientific">Verticillium alfalfae (strain VaMs.102 / ATCC MYA-4576 / FGSC 10136)</name>
    <name type="common">Verticillium wilt of alfalfa</name>
    <name type="synonym">Verticillium albo-atrum</name>
    <dbReference type="NCBI Taxonomy" id="526221"/>
    <lineage>
        <taxon>Eukaryota</taxon>
        <taxon>Fungi</taxon>
        <taxon>Dikarya</taxon>
        <taxon>Ascomycota</taxon>
        <taxon>Pezizomycotina</taxon>
        <taxon>Sordariomycetes</taxon>
        <taxon>Hypocreomycetidae</taxon>
        <taxon>Glomerellales</taxon>
        <taxon>Plectosphaerellaceae</taxon>
        <taxon>Verticillium</taxon>
    </lineage>
</organism>
<dbReference type="eggNOG" id="ENOG502T593">
    <property type="taxonomic scope" value="Eukaryota"/>
</dbReference>
<gene>
    <name evidence="1" type="ORF">VDBG_10126</name>
</gene>
<evidence type="ECO:0000313" key="1">
    <source>
        <dbReference type="EMBL" id="EEY24016.1"/>
    </source>
</evidence>